<dbReference type="InterPro" id="IPR045153">
    <property type="entry name" value="Est1/Ebs1-like"/>
</dbReference>
<feature type="compositionally biased region" description="Basic and acidic residues" evidence="1">
    <location>
        <begin position="68"/>
        <end position="78"/>
    </location>
</feature>
<dbReference type="InterPro" id="IPR018834">
    <property type="entry name" value="DNA/RNA-bd_Est1-type"/>
</dbReference>
<name>T0QIU5_SAPDV</name>
<dbReference type="OMA" id="DHERGIN"/>
<keyword evidence="5" id="KW-1185">Reference proteome</keyword>
<reference evidence="4 5" key="1">
    <citation type="submission" date="2012-04" db="EMBL/GenBank/DDBJ databases">
        <title>The Genome Sequence of Saprolegnia declina VS20.</title>
        <authorList>
            <consortium name="The Broad Institute Genome Sequencing Platform"/>
            <person name="Russ C."/>
            <person name="Nusbaum C."/>
            <person name="Tyler B."/>
            <person name="van West P."/>
            <person name="Dieguez-Uribeondo J."/>
            <person name="de Bruijn I."/>
            <person name="Tripathy S."/>
            <person name="Jiang R."/>
            <person name="Young S.K."/>
            <person name="Zeng Q."/>
            <person name="Gargeya S."/>
            <person name="Fitzgerald M."/>
            <person name="Haas B."/>
            <person name="Abouelleil A."/>
            <person name="Alvarado L."/>
            <person name="Arachchi H.M."/>
            <person name="Berlin A."/>
            <person name="Chapman S.B."/>
            <person name="Goldberg J."/>
            <person name="Griggs A."/>
            <person name="Gujja S."/>
            <person name="Hansen M."/>
            <person name="Howarth C."/>
            <person name="Imamovic A."/>
            <person name="Larimer J."/>
            <person name="McCowen C."/>
            <person name="Montmayeur A."/>
            <person name="Murphy C."/>
            <person name="Neiman D."/>
            <person name="Pearson M."/>
            <person name="Priest M."/>
            <person name="Roberts A."/>
            <person name="Saif S."/>
            <person name="Shea T."/>
            <person name="Sisk P."/>
            <person name="Sykes S."/>
            <person name="Wortman J."/>
            <person name="Nusbaum C."/>
            <person name="Birren B."/>
        </authorList>
    </citation>
    <scope>NUCLEOTIDE SEQUENCE [LARGE SCALE GENOMIC DNA]</scope>
    <source>
        <strain evidence="4 5">VS20</strain>
    </source>
</reference>
<dbReference type="GO" id="GO:0042162">
    <property type="term" value="F:telomeric DNA binding"/>
    <property type="evidence" value="ECO:0007669"/>
    <property type="project" value="TreeGrafter"/>
</dbReference>
<dbReference type="eggNOG" id="KOG2162">
    <property type="taxonomic scope" value="Eukaryota"/>
</dbReference>
<dbReference type="OrthoDB" id="392925at2759"/>
<organism evidence="4 5">
    <name type="scientific">Saprolegnia diclina (strain VS20)</name>
    <dbReference type="NCBI Taxonomy" id="1156394"/>
    <lineage>
        <taxon>Eukaryota</taxon>
        <taxon>Sar</taxon>
        <taxon>Stramenopiles</taxon>
        <taxon>Oomycota</taxon>
        <taxon>Saprolegniomycetes</taxon>
        <taxon>Saprolegniales</taxon>
        <taxon>Saprolegniaceae</taxon>
        <taxon>Saprolegnia</taxon>
    </lineage>
</organism>
<sequence length="908" mass="100831">MSEEGTSSSQARSRYRKKPATKVDDAADPRLYVPAAPPKTTPRRKPTKQTKKIKENELADRMQQAMSMDDHEIVESRKSRATHLQKDRKHRKTTEDERKKREHAQALMIQRVEKETVEKLVRAEVMFSLLQEHKQTKPPTKTTSPTTHATTRPHDEGYPFGFNPAGMQPDELLSLLKRWEEHLKRLLGSPRTPQPYAIVSDHERGINCLRLASRDAYVELLLRHPDTARRMDVNERLWMNWYREIDVAQAAFRANGASLPVRDALSALLATCTSFYHKLLGALQAASAAPLFVHATLVALGDLSRYAQGLLPKGSRNWALAGVHYKEALLHSPSNGKVFNQLALLALHNNNSFEACYLYARSLAVTTPFRARDNLITTLAKAEEVKPRREVDGLGVFKARFLVGASVLYSGVDVVARADLFADCIDSLAVVPFGGASASSLLLQTTLFALFLVHNTQVAIGSPGIQDPCFDTEWRRWRDHEVVHVALRLSFGLTSGLLQAMARSPTDAVLQTCLPSVTIFLDWLRSHAWFLEFRDPSVDALQTSLLQLLPVLHAKKDPLVHDHWDGHRAPVPEDLELRGFLPCAAALHRRVGSDNRLVDVQNAPLSLYVARVLGFLDLATDLDWMKLPMAAARVPPSLSVVTALDRLCPQCSNSIVRLPCGFCGYDSDDDDDDDDASIEAEVAPRVSARALTPGRGVLANVNLNVTKPPKTKRHASHMRHRSAPTFAGGGYASPNDPKCLIVVDAANVAMRHGLNARFSCAGIRLVFDYYMARGHKVLAFLPDYLLRYESVGAQKRMAGAGYDVSPSKLPDDVGLLQSMVLEGTVIATPPQDYDDSYCIQYAGRHDGCVVTNDLFRDHVDGLQGNGQTKAAMRQWLSAHCISFTWVGDEFLPNPDFRFPKPAPLDDAM</sequence>
<dbReference type="Pfam" id="PF11977">
    <property type="entry name" value="RNase_Zc3h12a"/>
    <property type="match status" value="1"/>
</dbReference>
<feature type="compositionally biased region" description="Basic residues" evidence="1">
    <location>
        <begin position="41"/>
        <end position="51"/>
    </location>
</feature>
<feature type="region of interest" description="Disordered" evidence="1">
    <location>
        <begin position="134"/>
        <end position="154"/>
    </location>
</feature>
<dbReference type="Pfam" id="PF10373">
    <property type="entry name" value="EST1_DNA_bind"/>
    <property type="match status" value="1"/>
</dbReference>
<dbReference type="InterPro" id="IPR011990">
    <property type="entry name" value="TPR-like_helical_dom_sf"/>
</dbReference>
<dbReference type="InParanoid" id="T0QIU5"/>
<dbReference type="PANTHER" id="PTHR15696:SF0">
    <property type="entry name" value="TELOMERASE-BINDING PROTEIN EST1A"/>
    <property type="match status" value="1"/>
</dbReference>
<dbReference type="VEuPathDB" id="FungiDB:SDRG_08764"/>
<feature type="domain" description="RNase NYN" evidence="3">
    <location>
        <begin position="740"/>
        <end position="897"/>
    </location>
</feature>
<dbReference type="GO" id="GO:0070034">
    <property type="term" value="F:telomerase RNA binding"/>
    <property type="evidence" value="ECO:0007669"/>
    <property type="project" value="TreeGrafter"/>
</dbReference>
<dbReference type="GO" id="GO:0000184">
    <property type="term" value="P:nuclear-transcribed mRNA catabolic process, nonsense-mediated decay"/>
    <property type="evidence" value="ECO:0007669"/>
    <property type="project" value="TreeGrafter"/>
</dbReference>
<proteinExistence type="predicted"/>
<dbReference type="RefSeq" id="XP_008612883.1">
    <property type="nucleotide sequence ID" value="XM_008614661.1"/>
</dbReference>
<feature type="compositionally biased region" description="Basic residues" evidence="1">
    <location>
        <begin position="79"/>
        <end position="92"/>
    </location>
</feature>
<evidence type="ECO:0000259" key="2">
    <source>
        <dbReference type="Pfam" id="PF10373"/>
    </source>
</evidence>
<dbReference type="Gene3D" id="1.25.40.10">
    <property type="entry name" value="Tetratricopeptide repeat domain"/>
    <property type="match status" value="1"/>
</dbReference>
<evidence type="ECO:0000259" key="3">
    <source>
        <dbReference type="Pfam" id="PF11977"/>
    </source>
</evidence>
<dbReference type="GeneID" id="19949491"/>
<feature type="compositionally biased region" description="Polar residues" evidence="1">
    <location>
        <begin position="1"/>
        <end position="12"/>
    </location>
</feature>
<feature type="domain" description="DNA/RNA-binding" evidence="2">
    <location>
        <begin position="323"/>
        <end position="584"/>
    </location>
</feature>
<gene>
    <name evidence="4" type="ORF">SDRG_08764</name>
</gene>
<accession>T0QIU5</accession>
<dbReference type="InterPro" id="IPR021869">
    <property type="entry name" value="RNase_Zc3h12_NYN"/>
</dbReference>
<evidence type="ECO:0000313" key="5">
    <source>
        <dbReference type="Proteomes" id="UP000030762"/>
    </source>
</evidence>
<evidence type="ECO:0000256" key="1">
    <source>
        <dbReference type="SAM" id="MobiDB-lite"/>
    </source>
</evidence>
<evidence type="ECO:0008006" key="6">
    <source>
        <dbReference type="Google" id="ProtNLM"/>
    </source>
</evidence>
<dbReference type="GO" id="GO:0005697">
    <property type="term" value="C:telomerase holoenzyme complex"/>
    <property type="evidence" value="ECO:0007669"/>
    <property type="project" value="TreeGrafter"/>
</dbReference>
<evidence type="ECO:0000313" key="4">
    <source>
        <dbReference type="EMBL" id="EQC33660.1"/>
    </source>
</evidence>
<dbReference type="Proteomes" id="UP000030762">
    <property type="component" value="Unassembled WGS sequence"/>
</dbReference>
<dbReference type="EMBL" id="JH767158">
    <property type="protein sequence ID" value="EQC33660.1"/>
    <property type="molecule type" value="Genomic_DNA"/>
</dbReference>
<dbReference type="SUPFAM" id="SSF48452">
    <property type="entry name" value="TPR-like"/>
    <property type="match status" value="1"/>
</dbReference>
<feature type="region of interest" description="Disordered" evidence="1">
    <location>
        <begin position="1"/>
        <end position="100"/>
    </location>
</feature>
<feature type="compositionally biased region" description="Low complexity" evidence="1">
    <location>
        <begin position="137"/>
        <end position="150"/>
    </location>
</feature>
<dbReference type="Gene3D" id="3.40.50.11980">
    <property type="match status" value="1"/>
</dbReference>
<protein>
    <recommendedName>
        <fullName evidence="6">RNase NYN domain-containing protein</fullName>
    </recommendedName>
</protein>
<dbReference type="eggNOG" id="KOG3777">
    <property type="taxonomic scope" value="Eukaryota"/>
</dbReference>
<dbReference type="AlphaFoldDB" id="T0QIU5"/>
<dbReference type="PANTHER" id="PTHR15696">
    <property type="entry name" value="SMG-7 SUPPRESSOR WITH MORPHOLOGICAL EFFECT ON GENITALIA PROTEIN 7"/>
    <property type="match status" value="1"/>
</dbReference>